<accession>A0ABV7ENA8</accession>
<dbReference type="InterPro" id="IPR039422">
    <property type="entry name" value="MarR/SlyA-like"/>
</dbReference>
<dbReference type="SMART" id="SM00347">
    <property type="entry name" value="HTH_MARR"/>
    <property type="match status" value="1"/>
</dbReference>
<gene>
    <name evidence="2" type="ORF">ACFOSU_05440</name>
</gene>
<dbReference type="PANTHER" id="PTHR33164:SF43">
    <property type="entry name" value="HTH-TYPE TRANSCRIPTIONAL REPRESSOR YETL"/>
    <property type="match status" value="1"/>
</dbReference>
<organism evidence="2 3">
    <name type="scientific">Salinisphaera aquimarina</name>
    <dbReference type="NCBI Taxonomy" id="2094031"/>
    <lineage>
        <taxon>Bacteria</taxon>
        <taxon>Pseudomonadati</taxon>
        <taxon>Pseudomonadota</taxon>
        <taxon>Gammaproteobacteria</taxon>
        <taxon>Salinisphaerales</taxon>
        <taxon>Salinisphaeraceae</taxon>
        <taxon>Salinisphaera</taxon>
    </lineage>
</organism>
<dbReference type="PROSITE" id="PS50995">
    <property type="entry name" value="HTH_MARR_2"/>
    <property type="match status" value="1"/>
</dbReference>
<comment type="caution">
    <text evidence="2">The sequence shown here is derived from an EMBL/GenBank/DDBJ whole genome shotgun (WGS) entry which is preliminary data.</text>
</comment>
<name>A0ABV7ENA8_9GAMM</name>
<evidence type="ECO:0000313" key="2">
    <source>
        <dbReference type="EMBL" id="MFC3103333.1"/>
    </source>
</evidence>
<evidence type="ECO:0000313" key="3">
    <source>
        <dbReference type="Proteomes" id="UP001595462"/>
    </source>
</evidence>
<dbReference type="SUPFAM" id="SSF46785">
    <property type="entry name" value="Winged helix' DNA-binding domain"/>
    <property type="match status" value="1"/>
</dbReference>
<dbReference type="InterPro" id="IPR036390">
    <property type="entry name" value="WH_DNA-bd_sf"/>
</dbReference>
<dbReference type="RefSeq" id="WP_380687261.1">
    <property type="nucleotide sequence ID" value="NZ_JBHRSS010000003.1"/>
</dbReference>
<evidence type="ECO:0000259" key="1">
    <source>
        <dbReference type="PROSITE" id="PS50995"/>
    </source>
</evidence>
<dbReference type="Proteomes" id="UP001595462">
    <property type="component" value="Unassembled WGS sequence"/>
</dbReference>
<dbReference type="InterPro" id="IPR000835">
    <property type="entry name" value="HTH_MarR-typ"/>
</dbReference>
<dbReference type="Gene3D" id="1.10.10.10">
    <property type="entry name" value="Winged helix-like DNA-binding domain superfamily/Winged helix DNA-binding domain"/>
    <property type="match status" value="1"/>
</dbReference>
<protein>
    <submittedName>
        <fullName evidence="2">MarR family winged helix-turn-helix transcriptional regulator</fullName>
    </submittedName>
</protein>
<feature type="domain" description="HTH marR-type" evidence="1">
    <location>
        <begin position="15"/>
        <end position="148"/>
    </location>
</feature>
<keyword evidence="3" id="KW-1185">Reference proteome</keyword>
<sequence>MAKTGDASLSQASLKPLVGYQLRRADIAMRQAFSRHIGEPFGLRPVEFAILTLLADNERVTHKQLSEALDVAPSNMVAVVAKLKKSGLLARARNPDDGRSIVLALTREGRDLETRARSAVTAMEDQLLGAWDAGDREHLLAMLDRFRG</sequence>
<dbReference type="EMBL" id="JBHRSS010000003">
    <property type="protein sequence ID" value="MFC3103333.1"/>
    <property type="molecule type" value="Genomic_DNA"/>
</dbReference>
<reference evidence="3" key="1">
    <citation type="journal article" date="2019" name="Int. J. Syst. Evol. Microbiol.">
        <title>The Global Catalogue of Microorganisms (GCM) 10K type strain sequencing project: providing services to taxonomists for standard genome sequencing and annotation.</title>
        <authorList>
            <consortium name="The Broad Institute Genomics Platform"/>
            <consortium name="The Broad Institute Genome Sequencing Center for Infectious Disease"/>
            <person name="Wu L."/>
            <person name="Ma J."/>
        </authorList>
    </citation>
    <scope>NUCLEOTIDE SEQUENCE [LARGE SCALE GENOMIC DNA]</scope>
    <source>
        <strain evidence="3">KCTC 52640</strain>
    </source>
</reference>
<dbReference type="Pfam" id="PF12802">
    <property type="entry name" value="MarR_2"/>
    <property type="match status" value="1"/>
</dbReference>
<dbReference type="InterPro" id="IPR036388">
    <property type="entry name" value="WH-like_DNA-bd_sf"/>
</dbReference>
<dbReference type="PANTHER" id="PTHR33164">
    <property type="entry name" value="TRANSCRIPTIONAL REGULATOR, MARR FAMILY"/>
    <property type="match status" value="1"/>
</dbReference>
<dbReference type="PRINTS" id="PR00598">
    <property type="entry name" value="HTHMARR"/>
</dbReference>
<proteinExistence type="predicted"/>